<evidence type="ECO:0000313" key="1">
    <source>
        <dbReference type="EMBL" id="PKU94208.1"/>
    </source>
</evidence>
<gene>
    <name evidence="1" type="ORF">CQR56_1672</name>
</gene>
<dbReference type="AlphaFoldDB" id="A0A2N3QQZ8"/>
<proteinExistence type="predicted"/>
<comment type="caution">
    <text evidence="1">The sequence shown here is derived from an EMBL/GenBank/DDBJ whole genome shotgun (WGS) entry which is preliminary data.</text>
</comment>
<sequence length="58" mass="6421">MGYEFDGVRYEKLRDMRETRRARYVGLFEAGMNFTRTAHAGGGGSVLANSSGRCNTSL</sequence>
<name>A0A2N3QQZ8_9BIFI</name>
<dbReference type="EMBL" id="PCHB01000020">
    <property type="protein sequence ID" value="PKU94208.1"/>
    <property type="molecule type" value="Genomic_DNA"/>
</dbReference>
<organism evidence="1 2">
    <name type="scientific">Bifidobacterium pseudolongum subsp. globosum</name>
    <dbReference type="NCBI Taxonomy" id="1690"/>
    <lineage>
        <taxon>Bacteria</taxon>
        <taxon>Bacillati</taxon>
        <taxon>Actinomycetota</taxon>
        <taxon>Actinomycetes</taxon>
        <taxon>Bifidobacteriales</taxon>
        <taxon>Bifidobacteriaceae</taxon>
        <taxon>Bifidobacterium</taxon>
    </lineage>
</organism>
<evidence type="ECO:0000313" key="2">
    <source>
        <dbReference type="Proteomes" id="UP000233783"/>
    </source>
</evidence>
<protein>
    <submittedName>
        <fullName evidence="1">Uncharacterized protein</fullName>
    </submittedName>
</protein>
<accession>A0A2N3QQZ8</accession>
<reference evidence="1 2" key="1">
    <citation type="submission" date="2017-10" db="EMBL/GenBank/DDBJ databases">
        <title>Bifidobacterium genomics.</title>
        <authorList>
            <person name="Lugli G.A."/>
            <person name="Milani C."/>
            <person name="Mancabelli L."/>
        </authorList>
    </citation>
    <scope>NUCLEOTIDE SEQUENCE [LARGE SCALE GENOMIC DNA]</scope>
    <source>
        <strain evidence="1 2">1744B</strain>
    </source>
</reference>
<dbReference type="Proteomes" id="UP000233783">
    <property type="component" value="Unassembled WGS sequence"/>
</dbReference>